<reference evidence="8" key="1">
    <citation type="submission" date="2017-11" db="EMBL/GenBank/DDBJ databases">
        <title>Complete Genome Sequence of Kyrpidia sp. Strain EA-1, a thermophilic, hydrogen-oxidizing Bacterium, isolated from the Azores.</title>
        <authorList>
            <person name="Reiner J.E."/>
            <person name="Lapp C.J."/>
            <person name="Bunk B."/>
            <person name="Gescher J."/>
        </authorList>
    </citation>
    <scope>NUCLEOTIDE SEQUENCE [LARGE SCALE GENOMIC DNA]</scope>
    <source>
        <strain evidence="8">EA-1</strain>
    </source>
</reference>
<dbReference type="InterPro" id="IPR037232">
    <property type="entry name" value="NADH_quin_OxRdtase_su_C/D-like"/>
</dbReference>
<dbReference type="GO" id="GO:0008137">
    <property type="term" value="F:NADH dehydrogenase (ubiquinone) activity"/>
    <property type="evidence" value="ECO:0007669"/>
    <property type="project" value="InterPro"/>
</dbReference>
<feature type="compositionally biased region" description="Basic and acidic residues" evidence="5">
    <location>
        <begin position="41"/>
        <end position="52"/>
    </location>
</feature>
<dbReference type="EC" id="7.1.1.-" evidence="4"/>
<name>A0A2K8NBR6_9BACL</name>
<dbReference type="PROSITE" id="PS00542">
    <property type="entry name" value="COMPLEX1_30K"/>
    <property type="match status" value="1"/>
</dbReference>
<evidence type="ECO:0000256" key="4">
    <source>
        <dbReference type="RuleBase" id="RU003582"/>
    </source>
</evidence>
<keyword evidence="3" id="KW-0520">NAD</keyword>
<dbReference type="NCBIfam" id="TIGR01961">
    <property type="entry name" value="NuoC_fam"/>
    <property type="match status" value="1"/>
</dbReference>
<dbReference type="GO" id="GO:0048038">
    <property type="term" value="F:quinone binding"/>
    <property type="evidence" value="ECO:0007669"/>
    <property type="project" value="UniProtKB-KW"/>
</dbReference>
<dbReference type="InterPro" id="IPR001268">
    <property type="entry name" value="NADH_UbQ_OxRdtase_30kDa_su"/>
</dbReference>
<proteinExistence type="inferred from homology"/>
<dbReference type="Pfam" id="PF00329">
    <property type="entry name" value="Complex1_30kDa"/>
    <property type="match status" value="1"/>
</dbReference>
<keyword evidence="8" id="KW-1185">Reference proteome</keyword>
<keyword evidence="3" id="KW-1278">Translocase</keyword>
<feature type="compositionally biased region" description="Basic and acidic residues" evidence="5">
    <location>
        <begin position="1"/>
        <end position="18"/>
    </location>
</feature>
<dbReference type="SUPFAM" id="SSF143243">
    <property type="entry name" value="Nqo5-like"/>
    <property type="match status" value="1"/>
</dbReference>
<gene>
    <name evidence="7" type="ORF">CVV65_15950</name>
</gene>
<dbReference type="RefSeq" id="WP_100668982.1">
    <property type="nucleotide sequence ID" value="NZ_CP024955.1"/>
</dbReference>
<dbReference type="Proteomes" id="UP000231932">
    <property type="component" value="Chromosome"/>
</dbReference>
<dbReference type="InterPro" id="IPR010218">
    <property type="entry name" value="NADH_DH_suC"/>
</dbReference>
<feature type="compositionally biased region" description="Low complexity" evidence="5">
    <location>
        <begin position="88"/>
        <end position="106"/>
    </location>
</feature>
<evidence type="ECO:0000256" key="3">
    <source>
        <dbReference type="RuleBase" id="RU003456"/>
    </source>
</evidence>
<dbReference type="EMBL" id="CP024955">
    <property type="protein sequence ID" value="ATY86237.1"/>
    <property type="molecule type" value="Genomic_DNA"/>
</dbReference>
<dbReference type="GO" id="GO:0016651">
    <property type="term" value="F:oxidoreductase activity, acting on NAD(P)H"/>
    <property type="evidence" value="ECO:0007669"/>
    <property type="project" value="InterPro"/>
</dbReference>
<dbReference type="AlphaFoldDB" id="A0A2K8NBR6"/>
<feature type="domain" description="NADH:ubiquinone oxidoreductase 30kDa subunit" evidence="6">
    <location>
        <begin position="152"/>
        <end position="267"/>
    </location>
</feature>
<comment type="similarity">
    <text evidence="1 3">Belongs to the complex I 30 kDa subunit family.</text>
</comment>
<keyword evidence="4" id="KW-0874">Quinone</keyword>
<accession>A0A2K8NBR6</accession>
<dbReference type="Gene3D" id="3.30.460.80">
    <property type="entry name" value="NADH:ubiquinone oxidoreductase, 30kDa subunit"/>
    <property type="match status" value="1"/>
</dbReference>
<evidence type="ECO:0000259" key="6">
    <source>
        <dbReference type="Pfam" id="PF00329"/>
    </source>
</evidence>
<sequence>MTEDRREEQDSGRKESQAKDASPGERGQAEGTEAGPPDIQGEDRVPPSRGGEKNAASSEAVAENVDAPRTVPPTGGHPGAKHAGADGGAAKPEGAKPAAKAAGKKPAAPKPPDPREAPAKALLEDVLGRIQERYPDAVEAGEVKKFTPMLLIKRESWREVAAYLKEGDGLGFRYLEAIAGTDYPKEGYIEVTAFLTRIPEATMVGIKVRAPREAPVVPSLVPVFPGANWDEREIYDLLGVTFADHPDLRRIMMPDDWHGHPLRKDYSPFD</sequence>
<evidence type="ECO:0000256" key="5">
    <source>
        <dbReference type="SAM" id="MobiDB-lite"/>
    </source>
</evidence>
<evidence type="ECO:0000313" key="8">
    <source>
        <dbReference type="Proteomes" id="UP000231932"/>
    </source>
</evidence>
<dbReference type="PANTHER" id="PTHR10884">
    <property type="entry name" value="NADH DEHYDROGENASE UBIQUINONE IRON-SULFUR PROTEIN 3"/>
    <property type="match status" value="1"/>
</dbReference>
<dbReference type="OrthoDB" id="9803286at2"/>
<organism evidence="7 8">
    <name type="scientific">Kyrpidia spormannii</name>
    <dbReference type="NCBI Taxonomy" id="2055160"/>
    <lineage>
        <taxon>Bacteria</taxon>
        <taxon>Bacillati</taxon>
        <taxon>Bacillota</taxon>
        <taxon>Bacilli</taxon>
        <taxon>Bacillales</taxon>
        <taxon>Alicyclobacillaceae</taxon>
        <taxon>Kyrpidia</taxon>
    </lineage>
</organism>
<dbReference type="PANTHER" id="PTHR10884:SF14">
    <property type="entry name" value="NADH DEHYDROGENASE [UBIQUINONE] IRON-SULFUR PROTEIN 3, MITOCHONDRIAL"/>
    <property type="match status" value="1"/>
</dbReference>
<feature type="region of interest" description="Disordered" evidence="5">
    <location>
        <begin position="1"/>
        <end position="117"/>
    </location>
</feature>
<protein>
    <recommendedName>
        <fullName evidence="4">NADH-quinone oxidoreductase</fullName>
        <ecNumber evidence="4">7.1.1.-</ecNumber>
    </recommendedName>
</protein>
<keyword evidence="2 3" id="KW-0813">Transport</keyword>
<evidence type="ECO:0000256" key="1">
    <source>
        <dbReference type="ARBA" id="ARBA00007569"/>
    </source>
</evidence>
<comment type="function">
    <text evidence="4">NDH-1 shuttles electrons from NADH, via FMN and iron-sulfur (Fe-S) centers, to quinones in the respiratory chain.</text>
</comment>
<dbReference type="InterPro" id="IPR020396">
    <property type="entry name" value="NADH_UbQ_OxRdtase_CS"/>
</dbReference>
<evidence type="ECO:0000256" key="2">
    <source>
        <dbReference type="ARBA" id="ARBA00022448"/>
    </source>
</evidence>
<evidence type="ECO:0000313" key="7">
    <source>
        <dbReference type="EMBL" id="ATY86237.1"/>
    </source>
</evidence>
<dbReference type="KEGG" id="kyr:CVV65_15950"/>
<comment type="catalytic activity">
    <reaction evidence="4">
        <text>a quinone + NADH + 5 H(+)(in) = a quinol + NAD(+) + 4 H(+)(out)</text>
        <dbReference type="Rhea" id="RHEA:57888"/>
        <dbReference type="ChEBI" id="CHEBI:15378"/>
        <dbReference type="ChEBI" id="CHEBI:24646"/>
        <dbReference type="ChEBI" id="CHEBI:57540"/>
        <dbReference type="ChEBI" id="CHEBI:57945"/>
        <dbReference type="ChEBI" id="CHEBI:132124"/>
    </reaction>
</comment>